<evidence type="ECO:0000313" key="1">
    <source>
        <dbReference type="EMBL" id="HGI43275.1"/>
    </source>
</evidence>
<dbReference type="EMBL" id="DTFI01000072">
    <property type="protein sequence ID" value="HGI43275.1"/>
    <property type="molecule type" value="Genomic_DNA"/>
</dbReference>
<reference evidence="1" key="1">
    <citation type="journal article" date="2020" name="mSystems">
        <title>Genome- and Community-Level Interaction Insights into Carbon Utilization and Element Cycling Functions of Hydrothermarchaeota in Hydrothermal Sediment.</title>
        <authorList>
            <person name="Zhou Z."/>
            <person name="Liu Y."/>
            <person name="Xu W."/>
            <person name="Pan J."/>
            <person name="Luo Z.H."/>
            <person name="Li M."/>
        </authorList>
    </citation>
    <scope>NUCLEOTIDE SEQUENCE [LARGE SCALE GENOMIC DNA]</scope>
    <source>
        <strain evidence="1">SpSt-735</strain>
    </source>
</reference>
<name>A0A7C4B928_THEPE</name>
<accession>A0A7C4B928</accession>
<dbReference type="AlphaFoldDB" id="A0A7C4B928"/>
<dbReference type="Gene3D" id="3.40.50.620">
    <property type="entry name" value="HUPs"/>
    <property type="match status" value="1"/>
</dbReference>
<sequence>MGKDLKCFDRITVRLGRLKPRSAEVVYTLEYDGLRKEYRLLSSYPEDARVKGYGEMAAVAGIVPAVNYGLFANEILLDLPLHELDYRFFVDMMEVTARDIFVNRIVARTGLIKEGYVPDPEEVEPEDARPRAHVSVRETFQGTDIEASPDYSKCGVMSSGGKESLLSYAVLNEVGCETYPFFLNEAGRHWFTALTAYKELSKLDPKTRKVWSNVDRLFAFIEKNMRIVVPRYWRKNREIYPIRLFWYAHYILAFLPLFAKYNVGNVVMGNEFDDTAGLSFEFKGVRHYYATYDQSADFDRYMTRWFRERGIGLMQWSSLRPISPLIVIRILFSRYPHLAKLQTSCHSARIEDGVVKPCGTCFKCNGVLLMLLAEGADPTLIRYERQHVDTLPQRIARGMLRLEESIVKHCLYKVAERGLWRLPGAEPVWHVEALHFDYVNSPPDFIPFPALRARVLELFENYTVGYVKLEEGRWVAMSEEEVRAVKGET</sequence>
<organism evidence="1">
    <name type="scientific">Thermofilum pendens</name>
    <dbReference type="NCBI Taxonomy" id="2269"/>
    <lineage>
        <taxon>Archaea</taxon>
        <taxon>Thermoproteota</taxon>
        <taxon>Thermoprotei</taxon>
        <taxon>Thermofilales</taxon>
        <taxon>Thermofilaceae</taxon>
        <taxon>Thermofilum</taxon>
    </lineage>
</organism>
<gene>
    <name evidence="1" type="ORF">ENV17_02660</name>
</gene>
<proteinExistence type="predicted"/>
<dbReference type="InterPro" id="IPR014729">
    <property type="entry name" value="Rossmann-like_a/b/a_fold"/>
</dbReference>
<comment type="caution">
    <text evidence="1">The sequence shown here is derived from an EMBL/GenBank/DDBJ whole genome shotgun (WGS) entry which is preliminary data.</text>
</comment>
<protein>
    <submittedName>
        <fullName evidence="1">Uncharacterized protein</fullName>
    </submittedName>
</protein>